<dbReference type="Proteomes" id="UP000027442">
    <property type="component" value="Unassembled WGS sequence"/>
</dbReference>
<name>A0A069QJZ9_HOYLO</name>
<dbReference type="HOGENOM" id="CLU_2975494_0_0_10"/>
<organism evidence="1 2">
    <name type="scientific">Hoylesella loescheii DSM 19665 = JCM 12249 = ATCC 15930</name>
    <dbReference type="NCBI Taxonomy" id="1122985"/>
    <lineage>
        <taxon>Bacteria</taxon>
        <taxon>Pseudomonadati</taxon>
        <taxon>Bacteroidota</taxon>
        <taxon>Bacteroidia</taxon>
        <taxon>Bacteroidales</taxon>
        <taxon>Prevotellaceae</taxon>
        <taxon>Hoylesella</taxon>
    </lineage>
</organism>
<protein>
    <submittedName>
        <fullName evidence="1">Uncharacterized protein</fullName>
    </submittedName>
</protein>
<dbReference type="PATRIC" id="fig|1122985.7.peg.741"/>
<dbReference type="EMBL" id="JNGW01000024">
    <property type="protein sequence ID" value="KDR53158.1"/>
    <property type="molecule type" value="Genomic_DNA"/>
</dbReference>
<evidence type="ECO:0000313" key="1">
    <source>
        <dbReference type="EMBL" id="KDR53158.1"/>
    </source>
</evidence>
<proteinExistence type="predicted"/>
<dbReference type="AlphaFoldDB" id="A0A069QJZ9"/>
<gene>
    <name evidence="1" type="ORF">HMPREF1991_00714</name>
</gene>
<evidence type="ECO:0000313" key="2">
    <source>
        <dbReference type="Proteomes" id="UP000027442"/>
    </source>
</evidence>
<comment type="caution">
    <text evidence="1">The sequence shown here is derived from an EMBL/GenBank/DDBJ whole genome shotgun (WGS) entry which is preliminary data.</text>
</comment>
<accession>A0A069QJZ9</accession>
<reference evidence="1 2" key="1">
    <citation type="submission" date="2013-08" db="EMBL/GenBank/DDBJ databases">
        <authorList>
            <person name="Weinstock G."/>
            <person name="Sodergren E."/>
            <person name="Wylie T."/>
            <person name="Fulton L."/>
            <person name="Fulton R."/>
            <person name="Fronick C."/>
            <person name="O'Laughlin M."/>
            <person name="Godfrey J."/>
            <person name="Miner T."/>
            <person name="Herter B."/>
            <person name="Appelbaum E."/>
            <person name="Cordes M."/>
            <person name="Lek S."/>
            <person name="Wollam A."/>
            <person name="Pepin K.H."/>
            <person name="Palsikar V.B."/>
            <person name="Mitreva M."/>
            <person name="Wilson R.K."/>
        </authorList>
    </citation>
    <scope>NUCLEOTIDE SEQUENCE [LARGE SCALE GENOMIC DNA]</scope>
    <source>
        <strain evidence="1 2">ATCC 15930</strain>
    </source>
</reference>
<sequence>MNGVSHFFTFSPFHLFIFPLSPLNGVSHLFTFSLFHPFYFSPFSPIMTFHYAPLHPSS</sequence>
<keyword evidence="2" id="KW-1185">Reference proteome</keyword>